<dbReference type="GO" id="GO:0005524">
    <property type="term" value="F:ATP binding"/>
    <property type="evidence" value="ECO:0007669"/>
    <property type="project" value="UniProtKB-KW"/>
</dbReference>
<dbReference type="PANTHER" id="PTHR19375">
    <property type="entry name" value="HEAT SHOCK PROTEIN 70KDA"/>
    <property type="match status" value="1"/>
</dbReference>
<dbReference type="GO" id="GO:0140662">
    <property type="term" value="F:ATP-dependent protein folding chaperone"/>
    <property type="evidence" value="ECO:0007669"/>
    <property type="project" value="InterPro"/>
</dbReference>
<accession>A0A8J2JU98</accession>
<organism evidence="4 5">
    <name type="scientific">Allacma fusca</name>
    <dbReference type="NCBI Taxonomy" id="39272"/>
    <lineage>
        <taxon>Eukaryota</taxon>
        <taxon>Metazoa</taxon>
        <taxon>Ecdysozoa</taxon>
        <taxon>Arthropoda</taxon>
        <taxon>Hexapoda</taxon>
        <taxon>Collembola</taxon>
        <taxon>Symphypleona</taxon>
        <taxon>Sminthuridae</taxon>
        <taxon>Allacma</taxon>
    </lineage>
</organism>
<dbReference type="Proteomes" id="UP000708208">
    <property type="component" value="Unassembled WGS sequence"/>
</dbReference>
<evidence type="ECO:0000256" key="1">
    <source>
        <dbReference type="ARBA" id="ARBA00007381"/>
    </source>
</evidence>
<keyword evidence="3" id="KW-0067">ATP-binding</keyword>
<feature type="non-terminal residue" evidence="4">
    <location>
        <position position="1"/>
    </location>
</feature>
<sequence>PDHLPRLEHRTEDTSQTLGEVDALTLLFLHYLTDKNARDSAHLEFASVMYKDKMEKTLANPRYIPEGELQDYHEEAVQECLQALSKVKPLTEKQISKVKHHLKPIYEKYKEINARKETSKAPAIGIDLGTTYCCVAVYQNEEVEVIQNSIAENTTPIYVAFNNDNEIVVGNTAKDMAYLNPQDTIYDVKRMCGRHFNDPKIQQLRKYWPFGIEKGEDGKIRIKVQNQSLLPEEVLVHLLTYLKGTADDYLVDPVINAVVTVPAYFGPRQRALTKDACNKAGLNVLQFISEPAASAVAYGLHLQNEDAKRNSLIFDLGGGTFDVAVLELHRKKIKIKAIDGDPYLGGEDFDNSMIECCVEAFKLKHGIDLMTTGSQVERDKRLRRIKTECEKQKRF</sequence>
<gene>
    <name evidence="4" type="ORF">AFUS01_LOCUS15641</name>
</gene>
<evidence type="ECO:0000313" key="4">
    <source>
        <dbReference type="EMBL" id="CAG7726750.1"/>
    </source>
</evidence>
<feature type="non-terminal residue" evidence="4">
    <location>
        <position position="395"/>
    </location>
</feature>
<dbReference type="OrthoDB" id="2401965at2759"/>
<evidence type="ECO:0000256" key="2">
    <source>
        <dbReference type="ARBA" id="ARBA00022741"/>
    </source>
</evidence>
<keyword evidence="5" id="KW-1185">Reference proteome</keyword>
<dbReference type="EMBL" id="CAJVCH010139556">
    <property type="protein sequence ID" value="CAG7726750.1"/>
    <property type="molecule type" value="Genomic_DNA"/>
</dbReference>
<dbReference type="InterPro" id="IPR018181">
    <property type="entry name" value="Heat_shock_70_CS"/>
</dbReference>
<name>A0A8J2JU98_9HEXA</name>
<comment type="caution">
    <text evidence="4">The sequence shown here is derived from an EMBL/GenBank/DDBJ whole genome shotgun (WGS) entry which is preliminary data.</text>
</comment>
<protein>
    <submittedName>
        <fullName evidence="4">Uncharacterized protein</fullName>
    </submittedName>
</protein>
<dbReference type="AlphaFoldDB" id="A0A8J2JU98"/>
<dbReference type="PROSITE" id="PS00297">
    <property type="entry name" value="HSP70_1"/>
    <property type="match status" value="1"/>
</dbReference>
<dbReference type="Pfam" id="PF00012">
    <property type="entry name" value="HSP70"/>
    <property type="match status" value="1"/>
</dbReference>
<comment type="similarity">
    <text evidence="1">Belongs to the heat shock protein 70 family.</text>
</comment>
<dbReference type="InterPro" id="IPR013126">
    <property type="entry name" value="Hsp_70_fam"/>
</dbReference>
<evidence type="ECO:0000313" key="5">
    <source>
        <dbReference type="Proteomes" id="UP000708208"/>
    </source>
</evidence>
<reference evidence="4" key="1">
    <citation type="submission" date="2021-06" db="EMBL/GenBank/DDBJ databases">
        <authorList>
            <person name="Hodson N. C."/>
            <person name="Mongue J. A."/>
            <person name="Jaron S. K."/>
        </authorList>
    </citation>
    <scope>NUCLEOTIDE SEQUENCE</scope>
</reference>
<evidence type="ECO:0000256" key="3">
    <source>
        <dbReference type="ARBA" id="ARBA00022840"/>
    </source>
</evidence>
<proteinExistence type="inferred from homology"/>
<keyword evidence="2" id="KW-0547">Nucleotide-binding</keyword>